<reference evidence="7 8" key="1">
    <citation type="submission" date="2010-12" db="EMBL/GenBank/DDBJ databases">
        <title>Complete sequence of Ethanoligenens harbinense YUAN-3.</title>
        <authorList>
            <person name="Lucas S."/>
            <person name="Copeland A."/>
            <person name="Lapidus A."/>
            <person name="Cheng J.-F."/>
            <person name="Bruce D."/>
            <person name="Goodwin L."/>
            <person name="Pitluck S."/>
            <person name="Chertkov O."/>
            <person name="Misra M."/>
            <person name="Detter J.C."/>
            <person name="Han C."/>
            <person name="Tapia R."/>
            <person name="Land M."/>
            <person name="Hauser L."/>
            <person name="Jeffries C."/>
            <person name="Kyrpides N."/>
            <person name="Ivanova N."/>
            <person name="Mikhailova N."/>
            <person name="Wang A."/>
            <person name="Mouttaki H."/>
            <person name="He Z."/>
            <person name="Zhou J."/>
            <person name="Hemme C.L."/>
            <person name="Woyke T."/>
        </authorList>
    </citation>
    <scope>NUCLEOTIDE SEQUENCE [LARGE SCALE GENOMIC DNA]</scope>
    <source>
        <strain evidence="8">DSM 18485 / JCM 12961 / CGMCC 1.5033 / YUAN-3</strain>
    </source>
</reference>
<dbReference type="GO" id="GO:0044781">
    <property type="term" value="P:bacterial-type flagellum organization"/>
    <property type="evidence" value="ECO:0007669"/>
    <property type="project" value="UniProtKB-KW"/>
</dbReference>
<dbReference type="KEGG" id="eha:Ethha_2549"/>
<dbReference type="PANTHER" id="PTHR34984">
    <property type="entry name" value="CARBON STORAGE REGULATOR"/>
    <property type="match status" value="1"/>
</dbReference>
<comment type="subcellular location">
    <subcellularLocation>
        <location evidence="6">Cytoplasm</location>
    </subcellularLocation>
</comment>
<dbReference type="GO" id="GO:0006402">
    <property type="term" value="P:mRNA catabolic process"/>
    <property type="evidence" value="ECO:0007669"/>
    <property type="project" value="InterPro"/>
</dbReference>
<dbReference type="Gene3D" id="2.60.40.4380">
    <property type="entry name" value="Translational regulator CsrA"/>
    <property type="match status" value="1"/>
</dbReference>
<dbReference type="eggNOG" id="COG1551">
    <property type="taxonomic scope" value="Bacteria"/>
</dbReference>
<evidence type="ECO:0000256" key="4">
    <source>
        <dbReference type="ARBA" id="ARBA00022845"/>
    </source>
</evidence>
<gene>
    <name evidence="6" type="primary">csrA</name>
    <name evidence="7" type="ordered locus">Ethha_2549</name>
</gene>
<evidence type="ECO:0000313" key="7">
    <source>
        <dbReference type="EMBL" id="ADU28042.1"/>
    </source>
</evidence>
<evidence type="ECO:0000256" key="5">
    <source>
        <dbReference type="ARBA" id="ARBA00022884"/>
    </source>
</evidence>
<dbReference type="InterPro" id="IPR003751">
    <property type="entry name" value="CsrA"/>
</dbReference>
<dbReference type="GO" id="GO:0048027">
    <property type="term" value="F:mRNA 5'-UTR binding"/>
    <property type="evidence" value="ECO:0007669"/>
    <property type="project" value="UniProtKB-UniRule"/>
</dbReference>
<name>E6U6H2_ETHHY</name>
<comment type="similarity">
    <text evidence="6">Belongs to the CsrA/RsmA family.</text>
</comment>
<dbReference type="SUPFAM" id="SSF117130">
    <property type="entry name" value="CsrA-like"/>
    <property type="match status" value="1"/>
</dbReference>
<evidence type="ECO:0000256" key="2">
    <source>
        <dbReference type="ARBA" id="ARBA00022491"/>
    </source>
</evidence>
<dbReference type="GO" id="GO:0006109">
    <property type="term" value="P:regulation of carbohydrate metabolic process"/>
    <property type="evidence" value="ECO:0007669"/>
    <property type="project" value="InterPro"/>
</dbReference>
<dbReference type="Proteomes" id="UP000001551">
    <property type="component" value="Chromosome"/>
</dbReference>
<dbReference type="PANTHER" id="PTHR34984:SF1">
    <property type="entry name" value="CARBON STORAGE REGULATOR"/>
    <property type="match status" value="1"/>
</dbReference>
<dbReference type="GO" id="GO:0005829">
    <property type="term" value="C:cytosol"/>
    <property type="evidence" value="ECO:0007669"/>
    <property type="project" value="TreeGrafter"/>
</dbReference>
<evidence type="ECO:0000256" key="1">
    <source>
        <dbReference type="ARBA" id="ARBA00022490"/>
    </source>
</evidence>
<keyword evidence="8" id="KW-1185">Reference proteome</keyword>
<dbReference type="InterPro" id="IPR036107">
    <property type="entry name" value="CsrA_sf"/>
</dbReference>
<keyword evidence="3 6" id="KW-1005">Bacterial flagellum biogenesis</keyword>
<dbReference type="RefSeq" id="WP_013486385.1">
    <property type="nucleotide sequence ID" value="NC_014828.1"/>
</dbReference>
<protein>
    <recommendedName>
        <fullName evidence="6">Translational regulator CsrA</fullName>
    </recommendedName>
</protein>
<dbReference type="EMBL" id="CP002400">
    <property type="protein sequence ID" value="ADU28042.1"/>
    <property type="molecule type" value="Genomic_DNA"/>
</dbReference>
<comment type="function">
    <text evidence="6">A translational regulator that binds mRNA to regulate translation initiation and/or mRNA stability. Usually binds in the 5'-UTR at or near the Shine-Dalgarno sequence preventing ribosome-binding, thus repressing translation. Its main target seems to be the major flagellin gene, while its function is anatagonized by FliW.</text>
</comment>
<dbReference type="AlphaFoldDB" id="E6U6H2"/>
<dbReference type="STRING" id="663278.Ethha_2549"/>
<evidence type="ECO:0000256" key="6">
    <source>
        <dbReference type="HAMAP-Rule" id="MF_00167"/>
    </source>
</evidence>
<dbReference type="HOGENOM" id="CLU_164837_0_1_9"/>
<keyword evidence="1 6" id="KW-0963">Cytoplasm</keyword>
<dbReference type="GO" id="GO:1902208">
    <property type="term" value="P:regulation of bacterial-type flagellum assembly"/>
    <property type="evidence" value="ECO:0007669"/>
    <property type="project" value="UniProtKB-UniRule"/>
</dbReference>
<keyword evidence="2 6" id="KW-0678">Repressor</keyword>
<dbReference type="GO" id="GO:0045947">
    <property type="term" value="P:negative regulation of translational initiation"/>
    <property type="evidence" value="ECO:0007669"/>
    <property type="project" value="UniProtKB-UniRule"/>
</dbReference>
<dbReference type="Pfam" id="PF02599">
    <property type="entry name" value="CsrA"/>
    <property type="match status" value="1"/>
</dbReference>
<comment type="subunit">
    <text evidence="6">Homodimer; the beta-strands of each monomer intercalate to form a hydrophobic core, while the alpha-helices form wings that extend away from the core.</text>
</comment>
<keyword evidence="4 6" id="KW-0810">Translation regulation</keyword>
<evidence type="ECO:0000256" key="3">
    <source>
        <dbReference type="ARBA" id="ARBA00022795"/>
    </source>
</evidence>
<evidence type="ECO:0000313" key="8">
    <source>
        <dbReference type="Proteomes" id="UP000001551"/>
    </source>
</evidence>
<sequence length="85" mass="9026">MLVITRKKGESFLIGDEIEITVLEQQGDKVKIGIAAPRALPVLRKELLQEATDFNREAAGVSADLQSLAAALGDISSLPPEGKPS</sequence>
<accession>E6U6H2</accession>
<keyword evidence="5 6" id="KW-0694">RNA-binding</keyword>
<organism evidence="7 8">
    <name type="scientific">Ethanoligenens harbinense (strain DSM 18485 / JCM 12961 / CGMCC 1.5033 / YUAN-3)</name>
    <dbReference type="NCBI Taxonomy" id="663278"/>
    <lineage>
        <taxon>Bacteria</taxon>
        <taxon>Bacillati</taxon>
        <taxon>Bacillota</taxon>
        <taxon>Clostridia</taxon>
        <taxon>Eubacteriales</taxon>
        <taxon>Oscillospiraceae</taxon>
        <taxon>Ethanoligenens</taxon>
    </lineage>
</organism>
<proteinExistence type="inferred from homology"/>
<dbReference type="HAMAP" id="MF_00167">
    <property type="entry name" value="CsrA"/>
    <property type="match status" value="1"/>
</dbReference>